<evidence type="ECO:0000313" key="1">
    <source>
        <dbReference type="EMBL" id="KAL3321152.1"/>
    </source>
</evidence>
<evidence type="ECO:0000313" key="2">
    <source>
        <dbReference type="Proteomes" id="UP001626550"/>
    </source>
</evidence>
<accession>A0ABD2QNP7</accession>
<dbReference type="Proteomes" id="UP001626550">
    <property type="component" value="Unassembled WGS sequence"/>
</dbReference>
<comment type="caution">
    <text evidence="1">The sequence shown here is derived from an EMBL/GenBank/DDBJ whole genome shotgun (WGS) entry which is preliminary data.</text>
</comment>
<keyword evidence="2" id="KW-1185">Reference proteome</keyword>
<gene>
    <name evidence="1" type="ORF">Ciccas_000147</name>
</gene>
<proteinExistence type="predicted"/>
<organism evidence="1 2">
    <name type="scientific">Cichlidogyrus casuarinus</name>
    <dbReference type="NCBI Taxonomy" id="1844966"/>
    <lineage>
        <taxon>Eukaryota</taxon>
        <taxon>Metazoa</taxon>
        <taxon>Spiralia</taxon>
        <taxon>Lophotrochozoa</taxon>
        <taxon>Platyhelminthes</taxon>
        <taxon>Monogenea</taxon>
        <taxon>Monopisthocotylea</taxon>
        <taxon>Dactylogyridea</taxon>
        <taxon>Ancyrocephalidae</taxon>
        <taxon>Cichlidogyrus</taxon>
    </lineage>
</organism>
<dbReference type="AlphaFoldDB" id="A0ABD2QNP7"/>
<reference evidence="1 2" key="1">
    <citation type="submission" date="2024-11" db="EMBL/GenBank/DDBJ databases">
        <title>Adaptive evolution of stress response genes in parasites aligns with host niche diversity.</title>
        <authorList>
            <person name="Hahn C."/>
            <person name="Resl P."/>
        </authorList>
    </citation>
    <scope>NUCLEOTIDE SEQUENCE [LARGE SCALE GENOMIC DNA]</scope>
    <source>
        <strain evidence="1">EGGRZ-B1_66</strain>
        <tissue evidence="1">Body</tissue>
    </source>
</reference>
<protein>
    <submittedName>
        <fullName evidence="1">Uncharacterized protein</fullName>
    </submittedName>
</protein>
<dbReference type="EMBL" id="JBJKFK010000008">
    <property type="protein sequence ID" value="KAL3321152.1"/>
    <property type="molecule type" value="Genomic_DNA"/>
</dbReference>
<sequence>MFREAINLREVTTRRMKKVLRQQRLCISKEIHRDLILLKEFSEYLRICLNDSDGVSQYNRRIAAKLVEGLQLLYFKFELFERSGDLPSKEDERSIECRMSTVKRCVAKVQKMQDCLCSMKCASPLGSNQIVAELHSVYLELQPLENDAMRNITRYKNQVNITSYYSEYAKQINMNDGKEKSFTVNKRWNLDPQQALSGQILKPCRQSDCKVDMTKVPTLEEEMNTTGKTIYETEYVPYT</sequence>
<name>A0ABD2QNP7_9PLAT</name>